<dbReference type="PANTHER" id="PTHR24305">
    <property type="entry name" value="CYTOCHROME P450"/>
    <property type="match status" value="1"/>
</dbReference>
<keyword evidence="10" id="KW-1185">Reference proteome</keyword>
<evidence type="ECO:0000256" key="2">
    <source>
        <dbReference type="ARBA" id="ARBA00005179"/>
    </source>
</evidence>
<accession>A0AAJ0B1S3</accession>
<dbReference type="GO" id="GO:0005506">
    <property type="term" value="F:iron ion binding"/>
    <property type="evidence" value="ECO:0007669"/>
    <property type="project" value="InterPro"/>
</dbReference>
<keyword evidence="6 8" id="KW-0408">Iron</keyword>
<evidence type="ECO:0000256" key="1">
    <source>
        <dbReference type="ARBA" id="ARBA00001971"/>
    </source>
</evidence>
<dbReference type="PANTHER" id="PTHR24305:SF107">
    <property type="entry name" value="P450, PUTATIVE (EUROFUNG)-RELATED"/>
    <property type="match status" value="1"/>
</dbReference>
<comment type="caution">
    <text evidence="9">The sequence shown here is derived from an EMBL/GenBank/DDBJ whole genome shotgun (WGS) entry which is preliminary data.</text>
</comment>
<dbReference type="InterPro" id="IPR050121">
    <property type="entry name" value="Cytochrome_P450_monoxygenase"/>
</dbReference>
<comment type="pathway">
    <text evidence="2">Secondary metabolite biosynthesis.</text>
</comment>
<protein>
    <submittedName>
        <fullName evidence="9">Cytochrome P450</fullName>
    </submittedName>
</protein>
<evidence type="ECO:0000256" key="4">
    <source>
        <dbReference type="ARBA" id="ARBA00022723"/>
    </source>
</evidence>
<evidence type="ECO:0000256" key="7">
    <source>
        <dbReference type="ARBA" id="ARBA00023033"/>
    </source>
</evidence>
<dbReference type="Pfam" id="PF00067">
    <property type="entry name" value="p450"/>
    <property type="match status" value="1"/>
</dbReference>
<reference evidence="9" key="1">
    <citation type="submission" date="2023-06" db="EMBL/GenBank/DDBJ databases">
        <title>Genome-scale phylogeny and comparative genomics of the fungal order Sordariales.</title>
        <authorList>
            <consortium name="Lawrence Berkeley National Laboratory"/>
            <person name="Hensen N."/>
            <person name="Bonometti L."/>
            <person name="Westerberg I."/>
            <person name="Brannstrom I.O."/>
            <person name="Guillou S."/>
            <person name="Cros-Aarteil S."/>
            <person name="Calhoun S."/>
            <person name="Haridas S."/>
            <person name="Kuo A."/>
            <person name="Mondo S."/>
            <person name="Pangilinan J."/>
            <person name="Riley R."/>
            <person name="Labutti K."/>
            <person name="Andreopoulos B."/>
            <person name="Lipzen A."/>
            <person name="Chen C."/>
            <person name="Yanf M."/>
            <person name="Daum C."/>
            <person name="Ng V."/>
            <person name="Clum A."/>
            <person name="Steindorff A."/>
            <person name="Ohm R."/>
            <person name="Martin F."/>
            <person name="Silar P."/>
            <person name="Natvig D."/>
            <person name="Lalanne C."/>
            <person name="Gautier V."/>
            <person name="Ament-Velasquez S.L."/>
            <person name="Kruys A."/>
            <person name="Hutchinson M.I."/>
            <person name="Powell A.J."/>
            <person name="Barry K."/>
            <person name="Miller A.N."/>
            <person name="Grigoriev I.V."/>
            <person name="Debuchy R."/>
            <person name="Gladieux P."/>
            <person name="Thoren M.H."/>
            <person name="Johannesson H."/>
        </authorList>
    </citation>
    <scope>NUCLEOTIDE SEQUENCE</scope>
    <source>
        <strain evidence="9">PSN4</strain>
    </source>
</reference>
<dbReference type="GO" id="GO:0004497">
    <property type="term" value="F:monooxygenase activity"/>
    <property type="evidence" value="ECO:0007669"/>
    <property type="project" value="UniProtKB-KW"/>
</dbReference>
<dbReference type="PRINTS" id="PR00385">
    <property type="entry name" value="P450"/>
</dbReference>
<name>A0AAJ0B1S3_9PEZI</name>
<dbReference type="PRINTS" id="PR00463">
    <property type="entry name" value="EP450I"/>
</dbReference>
<dbReference type="SUPFAM" id="SSF48264">
    <property type="entry name" value="Cytochrome P450"/>
    <property type="match status" value="1"/>
</dbReference>
<dbReference type="Proteomes" id="UP001239445">
    <property type="component" value="Unassembled WGS sequence"/>
</dbReference>
<dbReference type="EMBL" id="MU839849">
    <property type="protein sequence ID" value="KAK1750099.1"/>
    <property type="molecule type" value="Genomic_DNA"/>
</dbReference>
<sequence>MLNITFSGLVGAISLVSLTYFLQKLARVRQSYKGLPGPPHSFLWGHLKVFGEVMGLFPPDTYLHYFYTEMARRYDLPDVWYLDLWPVGPPQMIITSPEASAVICSKPAFPIHGLVDKYLGVMLGPNVIAAVNGQIWKDLHHMIGPSLTPMAVKSQASTIVEHVMIFHDKLRQRAEGGEPFEMADLAARVIFDVTSAVVLGFPLDAQNYGTPLLEDIQTLFALTRLYLETWNPVLKLKWWWKIRSAGKRTDAYLHQELQARYKVFRGQDAIPTRKTARSVLDRMVVQRIEGMGDKLASELDADFLRLVTANLKGLIAGGAGTTSDTISHIYMLLSQHPDVMTRLRDEHDRIFPHDLEGTVSTILATPSKTNELEYTTAVIKESLRMFPIGFASRAAPPGRTHLTDKGVAYPIQGQMIIPNQHALHYDPRQFPDPDRFLPDRFLESYEPKAHRFAWRPFERGIRACMGQDMAMDEMRIVLLLTVRWFDFETMIGKTAKTPRVTFSALDTKIGDLAFQTGGLGATPRDGMPMKVRWRDGA</sequence>
<gene>
    <name evidence="9" type="ORF">QBC47DRAFT_332483</name>
</gene>
<evidence type="ECO:0000256" key="6">
    <source>
        <dbReference type="ARBA" id="ARBA00023004"/>
    </source>
</evidence>
<feature type="binding site" description="axial binding residue" evidence="8">
    <location>
        <position position="464"/>
    </location>
    <ligand>
        <name>heme</name>
        <dbReference type="ChEBI" id="CHEBI:30413"/>
    </ligand>
    <ligandPart>
        <name>Fe</name>
        <dbReference type="ChEBI" id="CHEBI:18248"/>
    </ligandPart>
</feature>
<dbReference type="GO" id="GO:0016705">
    <property type="term" value="F:oxidoreductase activity, acting on paired donors, with incorporation or reduction of molecular oxygen"/>
    <property type="evidence" value="ECO:0007669"/>
    <property type="project" value="InterPro"/>
</dbReference>
<evidence type="ECO:0000313" key="9">
    <source>
        <dbReference type="EMBL" id="KAK1750099.1"/>
    </source>
</evidence>
<dbReference type="InterPro" id="IPR036396">
    <property type="entry name" value="Cyt_P450_sf"/>
</dbReference>
<dbReference type="Gene3D" id="1.10.630.10">
    <property type="entry name" value="Cytochrome P450"/>
    <property type="match status" value="1"/>
</dbReference>
<keyword evidence="5" id="KW-0560">Oxidoreductase</keyword>
<dbReference type="AlphaFoldDB" id="A0AAJ0B1S3"/>
<organism evidence="9 10">
    <name type="scientific">Echria macrotheca</name>
    <dbReference type="NCBI Taxonomy" id="438768"/>
    <lineage>
        <taxon>Eukaryota</taxon>
        <taxon>Fungi</taxon>
        <taxon>Dikarya</taxon>
        <taxon>Ascomycota</taxon>
        <taxon>Pezizomycotina</taxon>
        <taxon>Sordariomycetes</taxon>
        <taxon>Sordariomycetidae</taxon>
        <taxon>Sordariales</taxon>
        <taxon>Schizotheciaceae</taxon>
        <taxon>Echria</taxon>
    </lineage>
</organism>
<keyword evidence="3 8" id="KW-0349">Heme</keyword>
<proteinExistence type="predicted"/>
<dbReference type="GO" id="GO:0020037">
    <property type="term" value="F:heme binding"/>
    <property type="evidence" value="ECO:0007669"/>
    <property type="project" value="InterPro"/>
</dbReference>
<keyword evidence="4 8" id="KW-0479">Metal-binding</keyword>
<dbReference type="InterPro" id="IPR002401">
    <property type="entry name" value="Cyt_P450_E_grp-I"/>
</dbReference>
<evidence type="ECO:0000256" key="3">
    <source>
        <dbReference type="ARBA" id="ARBA00022617"/>
    </source>
</evidence>
<evidence type="ECO:0000313" key="10">
    <source>
        <dbReference type="Proteomes" id="UP001239445"/>
    </source>
</evidence>
<dbReference type="InterPro" id="IPR001128">
    <property type="entry name" value="Cyt_P450"/>
</dbReference>
<evidence type="ECO:0000256" key="8">
    <source>
        <dbReference type="PIRSR" id="PIRSR602401-1"/>
    </source>
</evidence>
<evidence type="ECO:0000256" key="5">
    <source>
        <dbReference type="ARBA" id="ARBA00023002"/>
    </source>
</evidence>
<keyword evidence="7" id="KW-0503">Monooxygenase</keyword>
<comment type="cofactor">
    <cofactor evidence="1 8">
        <name>heme</name>
        <dbReference type="ChEBI" id="CHEBI:30413"/>
    </cofactor>
</comment>